<dbReference type="STRING" id="429728.SAMN05216456_0910"/>
<protein>
    <submittedName>
        <fullName evidence="1">Uncharacterized protein</fullName>
    </submittedName>
</protein>
<keyword evidence="2" id="KW-1185">Reference proteome</keyword>
<organism evidence="1 2">
    <name type="scientific">Devosia crocina</name>
    <dbReference type="NCBI Taxonomy" id="429728"/>
    <lineage>
        <taxon>Bacteria</taxon>
        <taxon>Pseudomonadati</taxon>
        <taxon>Pseudomonadota</taxon>
        <taxon>Alphaproteobacteria</taxon>
        <taxon>Hyphomicrobiales</taxon>
        <taxon>Devosiaceae</taxon>
        <taxon>Devosia</taxon>
    </lineage>
</organism>
<dbReference type="OrthoDB" id="7839248at2"/>
<dbReference type="Proteomes" id="UP000199074">
    <property type="component" value="Unassembled WGS sequence"/>
</dbReference>
<accession>A0A1I7N5Y3</accession>
<sequence>MTAAPYGEIVRRRRAFSWPGYLSYADAGLDGAWVTPYHLASASPSGPVLLTYNYLDAPTAFLQCEHLRRTGYLPEMAFNKVLDLALVRLGLTRADLYVTHCFHLLAQSRSEALPLAAVDASFEAVARYELEGRVVIALGREARRQCTRHGMAHLPARHLSARGQSYLERATALAATLQKALRLLA</sequence>
<evidence type="ECO:0000313" key="1">
    <source>
        <dbReference type="EMBL" id="SFV30079.1"/>
    </source>
</evidence>
<name>A0A1I7N5Y3_9HYPH</name>
<evidence type="ECO:0000313" key="2">
    <source>
        <dbReference type="Proteomes" id="UP000199074"/>
    </source>
</evidence>
<dbReference type="AlphaFoldDB" id="A0A1I7N5Y3"/>
<gene>
    <name evidence="1" type="ORF">SAMN05216456_0910</name>
</gene>
<dbReference type="RefSeq" id="WP_092421440.1">
    <property type="nucleotide sequence ID" value="NZ_FPCK01000001.1"/>
</dbReference>
<proteinExistence type="predicted"/>
<dbReference type="EMBL" id="FPCK01000001">
    <property type="protein sequence ID" value="SFV30079.1"/>
    <property type="molecule type" value="Genomic_DNA"/>
</dbReference>
<reference evidence="1 2" key="1">
    <citation type="submission" date="2016-10" db="EMBL/GenBank/DDBJ databases">
        <authorList>
            <person name="de Groot N.N."/>
        </authorList>
    </citation>
    <scope>NUCLEOTIDE SEQUENCE [LARGE SCALE GENOMIC DNA]</scope>
    <source>
        <strain evidence="1 2">IPL20</strain>
    </source>
</reference>